<dbReference type="GO" id="GO:0003723">
    <property type="term" value="F:RNA binding"/>
    <property type="evidence" value="ECO:0007669"/>
    <property type="project" value="UniProtKB-UniRule"/>
</dbReference>
<dbReference type="PROSITE" id="PS50084">
    <property type="entry name" value="KH_TYPE_1"/>
    <property type="match status" value="1"/>
</dbReference>
<feature type="domain" description="K Homology" evidence="2">
    <location>
        <begin position="32"/>
        <end position="98"/>
    </location>
</feature>
<dbReference type="Gene3D" id="3.30.1370.10">
    <property type="entry name" value="K Homology domain, type 1"/>
    <property type="match status" value="1"/>
</dbReference>
<evidence type="ECO:0000259" key="2">
    <source>
        <dbReference type="SMART" id="SM00322"/>
    </source>
</evidence>
<dbReference type="InterPro" id="IPR004087">
    <property type="entry name" value="KH_dom"/>
</dbReference>
<evidence type="ECO:0000256" key="1">
    <source>
        <dbReference type="PROSITE-ProRule" id="PRU00117"/>
    </source>
</evidence>
<dbReference type="InterPro" id="IPR036612">
    <property type="entry name" value="KH_dom_type_1_sf"/>
</dbReference>
<sequence>MSHCVKENLDAEMQKNVKAAEEKRKKDLRVVALFSAKINIPLDCIGMILGHQGTHIKIIEKVYKVKVNINKRSGNAFIAGKKFPNVKDAYKYIERQLKACSEKNNKRQGATSEVQQRDEIVDPSLNEYIFVQVDWAELGRKQKEADEARGARFRSAKEAERKRRENAAIRASVLRMASWPILLLKNIANHFLFNF</sequence>
<organism evidence="3">
    <name type="scientific">Bactrocera latifrons</name>
    <name type="common">Malaysian fruit fly</name>
    <name type="synonym">Chaetodacus latifrons</name>
    <dbReference type="NCBI Taxonomy" id="174628"/>
    <lineage>
        <taxon>Eukaryota</taxon>
        <taxon>Metazoa</taxon>
        <taxon>Ecdysozoa</taxon>
        <taxon>Arthropoda</taxon>
        <taxon>Hexapoda</taxon>
        <taxon>Insecta</taxon>
        <taxon>Pterygota</taxon>
        <taxon>Neoptera</taxon>
        <taxon>Endopterygota</taxon>
        <taxon>Diptera</taxon>
        <taxon>Brachycera</taxon>
        <taxon>Muscomorpha</taxon>
        <taxon>Tephritoidea</taxon>
        <taxon>Tephritidae</taxon>
        <taxon>Bactrocera</taxon>
        <taxon>Bactrocera</taxon>
    </lineage>
</organism>
<protein>
    <recommendedName>
        <fullName evidence="2">K Homology domain-containing protein</fullName>
    </recommendedName>
</protein>
<dbReference type="GO" id="GO:0010468">
    <property type="term" value="P:regulation of gene expression"/>
    <property type="evidence" value="ECO:0007669"/>
    <property type="project" value="UniProtKB-ARBA"/>
</dbReference>
<evidence type="ECO:0000313" key="3">
    <source>
        <dbReference type="EMBL" id="JAI36300.1"/>
    </source>
</evidence>
<dbReference type="CDD" id="cd00105">
    <property type="entry name" value="KH-I"/>
    <property type="match status" value="1"/>
</dbReference>
<dbReference type="SMART" id="SM00322">
    <property type="entry name" value="KH"/>
    <property type="match status" value="1"/>
</dbReference>
<gene>
    <name evidence="3" type="ORF">c0_g1_i1</name>
</gene>
<keyword evidence="1" id="KW-0694">RNA-binding</keyword>
<name>A0A0K8VCQ3_BACLA</name>
<reference evidence="3" key="1">
    <citation type="submission" date="2015-06" db="EMBL/GenBank/DDBJ databases">
        <authorList>
            <person name="Hoefler B.C."/>
            <person name="Straight P.D."/>
        </authorList>
    </citation>
    <scope>NUCLEOTIDE SEQUENCE</scope>
</reference>
<dbReference type="EMBL" id="GDHF01016014">
    <property type="protein sequence ID" value="JAI36300.1"/>
    <property type="molecule type" value="Transcribed_RNA"/>
</dbReference>
<proteinExistence type="predicted"/>
<accession>A0A0K8VCQ3</accession>
<dbReference type="OrthoDB" id="196131at2759"/>
<dbReference type="AlphaFoldDB" id="A0A0K8VCQ3"/>
<dbReference type="Pfam" id="PF00013">
    <property type="entry name" value="KH_1"/>
    <property type="match status" value="1"/>
</dbReference>
<dbReference type="SUPFAM" id="SSF54791">
    <property type="entry name" value="Eukaryotic type KH-domain (KH-domain type I)"/>
    <property type="match status" value="1"/>
</dbReference>
<dbReference type="InterPro" id="IPR004088">
    <property type="entry name" value="KH_dom_type_1"/>
</dbReference>